<keyword evidence="2" id="KW-1185">Reference proteome</keyword>
<gene>
    <name evidence="1" type="ORF">IP91_01907</name>
</gene>
<comment type="caution">
    <text evidence="1">The sequence shown here is derived from an EMBL/GenBank/DDBJ whole genome shotgun (WGS) entry which is preliminary data.</text>
</comment>
<evidence type="ECO:0000313" key="1">
    <source>
        <dbReference type="EMBL" id="TWI66096.1"/>
    </source>
</evidence>
<dbReference type="EMBL" id="VLLB01000003">
    <property type="protein sequence ID" value="TWI66096.1"/>
    <property type="molecule type" value="Genomic_DNA"/>
</dbReference>
<dbReference type="AlphaFoldDB" id="A0A562RCF0"/>
<reference evidence="1 2" key="1">
    <citation type="journal article" date="2015" name="Stand. Genomic Sci.">
        <title>Genomic Encyclopedia of Bacterial and Archaeal Type Strains, Phase III: the genomes of soil and plant-associated and newly described type strains.</title>
        <authorList>
            <person name="Whitman W.B."/>
            <person name="Woyke T."/>
            <person name="Klenk H.P."/>
            <person name="Zhou Y."/>
            <person name="Lilburn T.G."/>
            <person name="Beck B.J."/>
            <person name="De Vos P."/>
            <person name="Vandamme P."/>
            <person name="Eisen J.A."/>
            <person name="Garrity G."/>
            <person name="Hugenholtz P."/>
            <person name="Kyrpides N.C."/>
        </authorList>
    </citation>
    <scope>NUCLEOTIDE SEQUENCE [LARGE SCALE GENOMIC DNA]</scope>
    <source>
        <strain evidence="1 2">CGMCC 1.10822</strain>
    </source>
</reference>
<proteinExistence type="predicted"/>
<evidence type="ECO:0000313" key="2">
    <source>
        <dbReference type="Proteomes" id="UP000318431"/>
    </source>
</evidence>
<name>A0A562RCF0_9BURK</name>
<protein>
    <submittedName>
        <fullName evidence="1">Uncharacterized protein</fullName>
    </submittedName>
</protein>
<sequence length="62" mass="6533">MSVKVGSGHRRHRSAPCAIASTLSVPPARSAAKKAMTVMPTTSTIIWMKSVIATARKPPTTT</sequence>
<accession>A0A562RCF0</accession>
<organism evidence="1 2">
    <name type="scientific">Pseudoduganella lurida</name>
    <dbReference type="NCBI Taxonomy" id="1036180"/>
    <lineage>
        <taxon>Bacteria</taxon>
        <taxon>Pseudomonadati</taxon>
        <taxon>Pseudomonadota</taxon>
        <taxon>Betaproteobacteria</taxon>
        <taxon>Burkholderiales</taxon>
        <taxon>Oxalobacteraceae</taxon>
        <taxon>Telluria group</taxon>
        <taxon>Pseudoduganella</taxon>
    </lineage>
</organism>
<dbReference type="Proteomes" id="UP000318431">
    <property type="component" value="Unassembled WGS sequence"/>
</dbReference>